<dbReference type="Proteomes" id="UP001345219">
    <property type="component" value="Chromosome 14"/>
</dbReference>
<feature type="compositionally biased region" description="Basic and acidic residues" evidence="3">
    <location>
        <begin position="452"/>
        <end position="462"/>
    </location>
</feature>
<comment type="caution">
    <text evidence="5">The sequence shown here is derived from an EMBL/GenBank/DDBJ whole genome shotgun (WGS) entry which is preliminary data.</text>
</comment>
<accession>A0AAN7L7Y1</accession>
<feature type="compositionally biased region" description="Basic and acidic residues" evidence="3">
    <location>
        <begin position="24"/>
        <end position="33"/>
    </location>
</feature>
<keyword evidence="1 2" id="KW-0344">Guanine-nucleotide releasing factor</keyword>
<reference evidence="5 6" key="1">
    <citation type="journal article" date="2023" name="Hortic Res">
        <title>Pangenome of water caltrop reveals structural variations and asymmetric subgenome divergence after allopolyploidization.</title>
        <authorList>
            <person name="Zhang X."/>
            <person name="Chen Y."/>
            <person name="Wang L."/>
            <person name="Yuan Y."/>
            <person name="Fang M."/>
            <person name="Shi L."/>
            <person name="Lu R."/>
            <person name="Comes H.P."/>
            <person name="Ma Y."/>
            <person name="Chen Y."/>
            <person name="Huang G."/>
            <person name="Zhou Y."/>
            <person name="Zheng Z."/>
            <person name="Qiu Y."/>
        </authorList>
    </citation>
    <scope>NUCLEOTIDE SEQUENCE [LARGE SCALE GENOMIC DNA]</scope>
    <source>
        <tissue evidence="5">Roots</tissue>
    </source>
</reference>
<dbReference type="Pfam" id="PF03759">
    <property type="entry name" value="PRONE"/>
    <property type="match status" value="1"/>
</dbReference>
<feature type="region of interest" description="Disordered" evidence="3">
    <location>
        <begin position="1"/>
        <end position="33"/>
    </location>
</feature>
<dbReference type="FunFam" id="1.20.58.2010:FF:000003">
    <property type="entry name" value="Rop guanine nucleotide exchange factor 14"/>
    <property type="match status" value="1"/>
</dbReference>
<evidence type="ECO:0000313" key="6">
    <source>
        <dbReference type="Proteomes" id="UP001345219"/>
    </source>
</evidence>
<keyword evidence="6" id="KW-1185">Reference proteome</keyword>
<dbReference type="FunFam" id="1.20.58.1310:FF:000001">
    <property type="entry name" value="Rop guanine nucleotide exchange factor 9"/>
    <property type="match status" value="1"/>
</dbReference>
<dbReference type="InterPro" id="IPR038937">
    <property type="entry name" value="RopGEF"/>
</dbReference>
<protein>
    <recommendedName>
        <fullName evidence="4">PRONE domain-containing protein</fullName>
    </recommendedName>
</protein>
<feature type="compositionally biased region" description="Basic residues" evidence="3">
    <location>
        <begin position="1"/>
        <end position="10"/>
    </location>
</feature>
<feature type="domain" description="PRONE" evidence="4">
    <location>
        <begin position="76"/>
        <end position="437"/>
    </location>
</feature>
<name>A0AAN7L7Y1_9MYRT</name>
<sequence>MQKSKSFHLKRILESPSSRQSHSMIHDNGADSGRVLEEPDRCNIVHKNVPVPASSPEIAEAHPRTSIPSGYSNADVYPKSCIHTDEELMKEKFAKLLLGENMSGSRKGVSSALALSNAITNLAASVFGELRKLEPMQPDVKARWRKEIDWLLSVTDHIVEFVPSKQTLKDGTNTEIMVTRQRVDLHMNIPALHKLDVMLLSYLDNFGGQNEFWYGSKDDNDSDDQRKDDRWWMPTVKVPADGLSDASREWLLFQKESVNQVLKAAMAINAQVLSEMAIPEDYIDSLPKNGRSSLGDSIYKSITVEYFDPEQFLSTMDLSTEHKVLDLKSRIEASIMIWRKKMNSKEVKSPWGSVVSLEKRELFEERAETVLFLLKQRFPGIPQSALDISKIQHNKDVGQSILESYSRVIESLAYNVISRIEDVLEADDLVQGTSAVELGDSSINASPPAEIPESKTKNDSDSPKIPTSMTLLDFMGWWLDKKESKLRRHSTSDNLQIFNTDEGDNIKIAKNKSCQNISDKVSLYLEKLENLGTLKSPMARNL</sequence>
<dbReference type="Gene3D" id="1.20.58.2010">
    <property type="entry name" value="PRONE domain, subdomain 1"/>
    <property type="match status" value="1"/>
</dbReference>
<dbReference type="EMBL" id="JAXIOK010000002">
    <property type="protein sequence ID" value="KAK4777998.1"/>
    <property type="molecule type" value="Genomic_DNA"/>
</dbReference>
<dbReference type="FunFam" id="1.20.58.2010:FF:000001">
    <property type="entry name" value="Rop guanine nucleotide exchange factor 14"/>
    <property type="match status" value="1"/>
</dbReference>
<dbReference type="PROSITE" id="PS51334">
    <property type="entry name" value="PRONE"/>
    <property type="match status" value="1"/>
</dbReference>
<evidence type="ECO:0000313" key="5">
    <source>
        <dbReference type="EMBL" id="KAK4777998.1"/>
    </source>
</evidence>
<evidence type="ECO:0000256" key="2">
    <source>
        <dbReference type="PROSITE-ProRule" id="PRU00663"/>
    </source>
</evidence>
<proteinExistence type="predicted"/>
<feature type="region of interest" description="Disordered" evidence="3">
    <location>
        <begin position="440"/>
        <end position="465"/>
    </location>
</feature>
<dbReference type="PANTHER" id="PTHR33101">
    <property type="entry name" value="ROP GUANINE NUCLEOTIDE EXCHANGE FACTOR 1"/>
    <property type="match status" value="1"/>
</dbReference>
<dbReference type="AlphaFoldDB" id="A0AAN7L7Y1"/>
<dbReference type="Gene3D" id="1.20.58.1310">
    <property type="entry name" value="PRONE domain, subdomain 2"/>
    <property type="match status" value="1"/>
</dbReference>
<evidence type="ECO:0000256" key="1">
    <source>
        <dbReference type="ARBA" id="ARBA00022658"/>
    </source>
</evidence>
<dbReference type="InterPro" id="IPR005512">
    <property type="entry name" value="PRONE_dom"/>
</dbReference>
<dbReference type="PANTHER" id="PTHR33101:SF65">
    <property type="entry name" value="ROP GUANINE NUCLEOTIDE EXCHANGE FACTOR 10"/>
    <property type="match status" value="1"/>
</dbReference>
<dbReference type="GO" id="GO:0005085">
    <property type="term" value="F:guanyl-nucleotide exchange factor activity"/>
    <property type="evidence" value="ECO:0007669"/>
    <property type="project" value="UniProtKB-UniRule"/>
</dbReference>
<organism evidence="5 6">
    <name type="scientific">Trapa incisa</name>
    <dbReference type="NCBI Taxonomy" id="236973"/>
    <lineage>
        <taxon>Eukaryota</taxon>
        <taxon>Viridiplantae</taxon>
        <taxon>Streptophyta</taxon>
        <taxon>Embryophyta</taxon>
        <taxon>Tracheophyta</taxon>
        <taxon>Spermatophyta</taxon>
        <taxon>Magnoliopsida</taxon>
        <taxon>eudicotyledons</taxon>
        <taxon>Gunneridae</taxon>
        <taxon>Pentapetalae</taxon>
        <taxon>rosids</taxon>
        <taxon>malvids</taxon>
        <taxon>Myrtales</taxon>
        <taxon>Lythraceae</taxon>
        <taxon>Trapa</taxon>
    </lineage>
</organism>
<gene>
    <name evidence="5" type="ORF">SAY87_018185</name>
</gene>
<evidence type="ECO:0000256" key="3">
    <source>
        <dbReference type="SAM" id="MobiDB-lite"/>
    </source>
</evidence>
<evidence type="ECO:0000259" key="4">
    <source>
        <dbReference type="PROSITE" id="PS51334"/>
    </source>
</evidence>